<dbReference type="RefSeq" id="XP_018844412.2">
    <property type="nucleotide sequence ID" value="XM_018988867.2"/>
</dbReference>
<evidence type="ECO:0000256" key="5">
    <source>
        <dbReference type="ARBA" id="ARBA00023159"/>
    </source>
</evidence>
<keyword evidence="4" id="KW-0238">DNA-binding</keyword>
<keyword evidence="6" id="KW-0804">Transcription</keyword>
<dbReference type="STRING" id="51240.A0A2I4GKI9"/>
<dbReference type="Pfam" id="PF00249">
    <property type="entry name" value="Myb_DNA-binding"/>
    <property type="match status" value="2"/>
</dbReference>
<dbReference type="FunFam" id="1.10.10.60:FF:000001">
    <property type="entry name" value="MYB-related transcription factor"/>
    <property type="match status" value="1"/>
</dbReference>
<proteinExistence type="predicted"/>
<dbReference type="GO" id="GO:0006355">
    <property type="term" value="P:regulation of DNA-templated transcription"/>
    <property type="evidence" value="ECO:0000318"/>
    <property type="project" value="GO_Central"/>
</dbReference>
<protein>
    <recommendedName>
        <fullName evidence="8">Myb-related protein 123</fullName>
    </recommendedName>
</protein>
<evidence type="ECO:0000256" key="2">
    <source>
        <dbReference type="ARBA" id="ARBA00022737"/>
    </source>
</evidence>
<evidence type="ECO:0000313" key="10">
    <source>
        <dbReference type="RefSeq" id="XP_018844412.2"/>
    </source>
</evidence>
<keyword evidence="5" id="KW-0010">Activator</keyword>
<dbReference type="InterPro" id="IPR001005">
    <property type="entry name" value="SANT/Myb"/>
</dbReference>
<evidence type="ECO:0000313" key="9">
    <source>
        <dbReference type="Proteomes" id="UP000235220"/>
    </source>
</evidence>
<dbReference type="OrthoDB" id="2143914at2759"/>
<evidence type="ECO:0000256" key="3">
    <source>
        <dbReference type="ARBA" id="ARBA00023015"/>
    </source>
</evidence>
<dbReference type="Gene3D" id="1.10.10.60">
    <property type="entry name" value="Homeodomain-like"/>
    <property type="match status" value="2"/>
</dbReference>
<sequence length="387" mass="42915">MGRSPCCAKEGLNKGAWTSQEDDILIEYIRINGEGKWRNLPKNAGLKRCGKSCRLRWLNYLRPDIKRGNIGPDEEDLIIRLHKLLGNRWSLIAGRLPGRTDNEIKNYWNTNLGKKVQNHQISTTVSIPPKLSGHSDENNFPPPAVSTTPMLSGYTDENNFPPPAVSTTPMLSGYTDENNFNPVPTINLMSSIDTSTLPSSPISKTCTNSNVIRTKAFRCSSKLLLTPQPNKSCKENLETNVIGVGLMPMDGQHHSVNKPTELSGAFDELLSLVTTTPTPTGSSGDHNNNQSSDLLMNFNVGHICLSDLLNSDFSGVCDFNYSDDNMSNDLSPVSADQPPLTQYSDHRDMLQDWKINNSCVQTMNYVAPNLQYSFSSLLNSVAEWFEE</sequence>
<name>A0A2I4GKI9_JUGRE</name>
<dbReference type="AlphaFoldDB" id="A0A2I4GKI9"/>
<comment type="subcellular location">
    <subcellularLocation>
        <location evidence="1">Nucleus</location>
    </subcellularLocation>
</comment>
<organism evidence="9 10">
    <name type="scientific">Juglans regia</name>
    <name type="common">English walnut</name>
    <dbReference type="NCBI Taxonomy" id="51240"/>
    <lineage>
        <taxon>Eukaryota</taxon>
        <taxon>Viridiplantae</taxon>
        <taxon>Streptophyta</taxon>
        <taxon>Embryophyta</taxon>
        <taxon>Tracheophyta</taxon>
        <taxon>Spermatophyta</taxon>
        <taxon>Magnoliopsida</taxon>
        <taxon>eudicotyledons</taxon>
        <taxon>Gunneridae</taxon>
        <taxon>Pentapetalae</taxon>
        <taxon>rosids</taxon>
        <taxon>fabids</taxon>
        <taxon>Fagales</taxon>
        <taxon>Juglandaceae</taxon>
        <taxon>Juglans</taxon>
    </lineage>
</organism>
<evidence type="ECO:0000256" key="1">
    <source>
        <dbReference type="ARBA" id="ARBA00004123"/>
    </source>
</evidence>
<dbReference type="FunFam" id="1.10.10.60:FF:000302">
    <property type="entry name" value="Transcription factor TT2"/>
    <property type="match status" value="1"/>
</dbReference>
<dbReference type="InterPro" id="IPR017930">
    <property type="entry name" value="Myb_dom"/>
</dbReference>
<dbReference type="GeneID" id="109008678"/>
<dbReference type="InterPro" id="IPR015495">
    <property type="entry name" value="Myb_TF_plants"/>
</dbReference>
<evidence type="ECO:0000256" key="6">
    <source>
        <dbReference type="ARBA" id="ARBA00023163"/>
    </source>
</evidence>
<keyword evidence="2" id="KW-0677">Repeat</keyword>
<gene>
    <name evidence="10" type="primary">LOC109008678</name>
</gene>
<dbReference type="PANTHER" id="PTHR47999">
    <property type="entry name" value="TRANSCRIPTION FACTOR MYB8-RELATED-RELATED"/>
    <property type="match status" value="1"/>
</dbReference>
<evidence type="ECO:0000256" key="7">
    <source>
        <dbReference type="ARBA" id="ARBA00023242"/>
    </source>
</evidence>
<dbReference type="Proteomes" id="UP000235220">
    <property type="component" value="Chromosome 1"/>
</dbReference>
<dbReference type="InterPro" id="IPR009057">
    <property type="entry name" value="Homeodomain-like_sf"/>
</dbReference>
<dbReference type="Gramene" id="Jr01_25580_p1">
    <property type="protein sequence ID" value="cds.Jr01_25580_p1"/>
    <property type="gene ID" value="Jr01_25580"/>
</dbReference>
<keyword evidence="3" id="KW-0805">Transcription regulation</keyword>
<dbReference type="GO" id="GO:0000987">
    <property type="term" value="F:cis-regulatory region sequence-specific DNA binding"/>
    <property type="evidence" value="ECO:0000318"/>
    <property type="project" value="GO_Central"/>
</dbReference>
<dbReference type="KEGG" id="jre:109008678"/>
<dbReference type="CDD" id="cd00167">
    <property type="entry name" value="SANT"/>
    <property type="match status" value="2"/>
</dbReference>
<dbReference type="GO" id="GO:0005634">
    <property type="term" value="C:nucleus"/>
    <property type="evidence" value="ECO:0000318"/>
    <property type="project" value="GO_Central"/>
</dbReference>
<dbReference type="PANTHER" id="PTHR47999:SF70">
    <property type="entry name" value="ANTHOCYANIN REGULATORY C1 PROTEIN-LIKE"/>
    <property type="match status" value="1"/>
</dbReference>
<dbReference type="PROSITE" id="PS50090">
    <property type="entry name" value="MYB_LIKE"/>
    <property type="match status" value="2"/>
</dbReference>
<evidence type="ECO:0000256" key="4">
    <source>
        <dbReference type="ARBA" id="ARBA00023125"/>
    </source>
</evidence>
<reference evidence="10" key="1">
    <citation type="submission" date="2025-08" db="UniProtKB">
        <authorList>
            <consortium name="RefSeq"/>
        </authorList>
    </citation>
    <scope>IDENTIFICATION</scope>
    <source>
        <tissue evidence="10">Leaves</tissue>
    </source>
</reference>
<dbReference type="PROSITE" id="PS51294">
    <property type="entry name" value="HTH_MYB"/>
    <property type="match status" value="2"/>
</dbReference>
<dbReference type="SMART" id="SM00717">
    <property type="entry name" value="SANT"/>
    <property type="match status" value="2"/>
</dbReference>
<accession>A0A2I4GKI9</accession>
<keyword evidence="7" id="KW-0539">Nucleus</keyword>
<keyword evidence="9" id="KW-1185">Reference proteome</keyword>
<evidence type="ECO:0000256" key="8">
    <source>
        <dbReference type="ARBA" id="ARBA00083772"/>
    </source>
</evidence>
<dbReference type="SUPFAM" id="SSF46689">
    <property type="entry name" value="Homeodomain-like"/>
    <property type="match status" value="1"/>
</dbReference>